<evidence type="ECO:0000313" key="2">
    <source>
        <dbReference type="EMBL" id="PRY97287.1"/>
    </source>
</evidence>
<keyword evidence="1" id="KW-0812">Transmembrane</keyword>
<accession>A0A2T0XED6</accession>
<proteinExistence type="predicted"/>
<feature type="transmembrane region" description="Helical" evidence="1">
    <location>
        <begin position="34"/>
        <end position="53"/>
    </location>
</feature>
<dbReference type="RefSeq" id="WP_259673589.1">
    <property type="nucleotide sequence ID" value="NZ_PVTV01000015.1"/>
</dbReference>
<evidence type="ECO:0000256" key="1">
    <source>
        <dbReference type="SAM" id="Phobius"/>
    </source>
</evidence>
<feature type="transmembrane region" description="Helical" evidence="1">
    <location>
        <begin position="6"/>
        <end position="22"/>
    </location>
</feature>
<dbReference type="EMBL" id="PVTV01000015">
    <property type="protein sequence ID" value="PRY97287.1"/>
    <property type="molecule type" value="Genomic_DNA"/>
</dbReference>
<sequence>MANIIVLVFIVANLISCGRLLSYQRGSDPFKYHLSCLAYLLIVCTGGQAISAMLEPNSVSLWASILSVMFCILLVRGKGNMASLVKTV</sequence>
<feature type="transmembrane region" description="Helical" evidence="1">
    <location>
        <begin position="59"/>
        <end position="76"/>
    </location>
</feature>
<dbReference type="Proteomes" id="UP000238308">
    <property type="component" value="Unassembled WGS sequence"/>
</dbReference>
<protein>
    <submittedName>
        <fullName evidence="2">Putative 3TM holin</fullName>
    </submittedName>
</protein>
<dbReference type="InterPro" id="IPR008473">
    <property type="entry name" value="Phage_holin_3_7"/>
</dbReference>
<keyword evidence="1" id="KW-1133">Transmembrane helix</keyword>
<evidence type="ECO:0000313" key="3">
    <source>
        <dbReference type="Proteomes" id="UP000238308"/>
    </source>
</evidence>
<dbReference type="AlphaFoldDB" id="A0A2T0XED6"/>
<name>A0A2T0XED6_9BURK</name>
<organism evidence="2 3">
    <name type="scientific">Jezberella montanilacus</name>
    <dbReference type="NCBI Taxonomy" id="323426"/>
    <lineage>
        <taxon>Bacteria</taxon>
        <taxon>Pseudomonadati</taxon>
        <taxon>Pseudomonadota</taxon>
        <taxon>Betaproteobacteria</taxon>
        <taxon>Burkholderiales</taxon>
        <taxon>Alcaligenaceae</taxon>
        <taxon>Jezberella</taxon>
    </lineage>
</organism>
<reference evidence="2 3" key="1">
    <citation type="submission" date="2018-03" db="EMBL/GenBank/DDBJ databases">
        <title>Genomic Encyclopedia of Type Strains, Phase III (KMG-III): the genomes of soil and plant-associated and newly described type strains.</title>
        <authorList>
            <person name="Whitman W."/>
        </authorList>
    </citation>
    <scope>NUCLEOTIDE SEQUENCE [LARGE SCALE GENOMIC DNA]</scope>
    <source>
        <strain evidence="2 3">MWH-P2sevCIIIb</strain>
    </source>
</reference>
<gene>
    <name evidence="2" type="ORF">BCM14_2432</name>
</gene>
<comment type="caution">
    <text evidence="2">The sequence shown here is derived from an EMBL/GenBank/DDBJ whole genome shotgun (WGS) entry which is preliminary data.</text>
</comment>
<keyword evidence="3" id="KW-1185">Reference proteome</keyword>
<dbReference type="Pfam" id="PF05449">
    <property type="entry name" value="Phage_holin_3_7"/>
    <property type="match status" value="1"/>
</dbReference>
<keyword evidence="1" id="KW-0472">Membrane</keyword>